<dbReference type="EMBL" id="GECU01028832">
    <property type="protein sequence ID" value="JAS78874.1"/>
    <property type="molecule type" value="Transcribed_RNA"/>
</dbReference>
<sequence>KGLKCNPSSIENLCEYYNLDKELIVDELDIFIDVYKATHLDIDISDVMSEKKKSERTSTANPEDSLSSDHDEDEEQEDVTVTDKFKKKKNVDDWVKRGFIRPYRCLLNLSG</sequence>
<feature type="non-terminal residue" evidence="2">
    <location>
        <position position="111"/>
    </location>
</feature>
<dbReference type="AlphaFoldDB" id="A0A1B6HW15"/>
<evidence type="ECO:0000256" key="1">
    <source>
        <dbReference type="SAM" id="MobiDB-lite"/>
    </source>
</evidence>
<evidence type="ECO:0000313" key="2">
    <source>
        <dbReference type="EMBL" id="JAS78874.1"/>
    </source>
</evidence>
<feature type="compositionally biased region" description="Acidic residues" evidence="1">
    <location>
        <begin position="70"/>
        <end position="80"/>
    </location>
</feature>
<proteinExistence type="predicted"/>
<gene>
    <name evidence="2" type="ORF">g.2180</name>
</gene>
<feature type="region of interest" description="Disordered" evidence="1">
    <location>
        <begin position="49"/>
        <end position="81"/>
    </location>
</feature>
<feature type="non-terminal residue" evidence="2">
    <location>
        <position position="1"/>
    </location>
</feature>
<name>A0A1B6HW15_9HEMI</name>
<accession>A0A1B6HW15</accession>
<organism evidence="2">
    <name type="scientific">Homalodisca liturata</name>
    <dbReference type="NCBI Taxonomy" id="320908"/>
    <lineage>
        <taxon>Eukaryota</taxon>
        <taxon>Metazoa</taxon>
        <taxon>Ecdysozoa</taxon>
        <taxon>Arthropoda</taxon>
        <taxon>Hexapoda</taxon>
        <taxon>Insecta</taxon>
        <taxon>Pterygota</taxon>
        <taxon>Neoptera</taxon>
        <taxon>Paraneoptera</taxon>
        <taxon>Hemiptera</taxon>
        <taxon>Auchenorrhyncha</taxon>
        <taxon>Membracoidea</taxon>
        <taxon>Cicadellidae</taxon>
        <taxon>Cicadellinae</taxon>
        <taxon>Proconiini</taxon>
        <taxon>Homalodisca</taxon>
    </lineage>
</organism>
<reference evidence="2" key="1">
    <citation type="submission" date="2015-11" db="EMBL/GenBank/DDBJ databases">
        <title>De novo transcriptome assembly of four potential Pierce s Disease insect vectors from Arizona vineyards.</title>
        <authorList>
            <person name="Tassone E.E."/>
        </authorList>
    </citation>
    <scope>NUCLEOTIDE SEQUENCE</scope>
</reference>
<protein>
    <submittedName>
        <fullName evidence="2">Uncharacterized protein</fullName>
    </submittedName>
</protein>